<comment type="caution">
    <text evidence="2">The sequence shown here is derived from an EMBL/GenBank/DDBJ whole genome shotgun (WGS) entry which is preliminary data.</text>
</comment>
<name>A0A3B0BZX8_9FLAO</name>
<reference evidence="2 3" key="1">
    <citation type="submission" date="2018-10" db="EMBL/GenBank/DDBJ databases">
        <title>Ulvibacterium marinum gen. nov., sp. nov., a novel marine bacterium of the family Flavobacteriaceae, isolated from a culture of the green alga Ulva prolifera.</title>
        <authorList>
            <person name="Zhang Z."/>
        </authorList>
    </citation>
    <scope>NUCLEOTIDE SEQUENCE [LARGE SCALE GENOMIC DNA]</scope>
    <source>
        <strain evidence="2 3">CCMM003</strain>
    </source>
</reference>
<dbReference type="Proteomes" id="UP000276603">
    <property type="component" value="Unassembled WGS sequence"/>
</dbReference>
<evidence type="ECO:0000313" key="2">
    <source>
        <dbReference type="EMBL" id="RKN76926.1"/>
    </source>
</evidence>
<keyword evidence="1" id="KW-0472">Membrane</keyword>
<gene>
    <name evidence="2" type="ORF">D7Z94_24425</name>
</gene>
<keyword evidence="1" id="KW-0812">Transmembrane</keyword>
<evidence type="ECO:0008006" key="4">
    <source>
        <dbReference type="Google" id="ProtNLM"/>
    </source>
</evidence>
<evidence type="ECO:0000313" key="3">
    <source>
        <dbReference type="Proteomes" id="UP000276603"/>
    </source>
</evidence>
<protein>
    <recommendedName>
        <fullName evidence="4">Lipoprotein</fullName>
    </recommendedName>
</protein>
<dbReference type="EMBL" id="RBCJ01000006">
    <property type="protein sequence ID" value="RKN76926.1"/>
    <property type="molecule type" value="Genomic_DNA"/>
</dbReference>
<keyword evidence="3" id="KW-1185">Reference proteome</keyword>
<organism evidence="2 3">
    <name type="scientific">Ulvibacterium marinum</name>
    <dbReference type="NCBI Taxonomy" id="2419782"/>
    <lineage>
        <taxon>Bacteria</taxon>
        <taxon>Pseudomonadati</taxon>
        <taxon>Bacteroidota</taxon>
        <taxon>Flavobacteriia</taxon>
        <taxon>Flavobacteriales</taxon>
        <taxon>Flavobacteriaceae</taxon>
        <taxon>Ulvibacterium</taxon>
    </lineage>
</organism>
<keyword evidence="1" id="KW-1133">Transmembrane helix</keyword>
<sequence length="168" mass="19177">MKKPIKADIRILLCRISSIYITTLILFLSCNGPKKTLDKNVEGTHLKEELTLLLHDDYSGLSTEETLVISTAKELHQFFLKVNRIRKPGLPIPIIDFSKETVLIYCAGEKGQQILPKLSITDITEEEIVITSYLEEKPKKTVSDAIISPFSIYKIPFTQKKIIFQKNR</sequence>
<dbReference type="PROSITE" id="PS51257">
    <property type="entry name" value="PROKAR_LIPOPROTEIN"/>
    <property type="match status" value="1"/>
</dbReference>
<feature type="transmembrane region" description="Helical" evidence="1">
    <location>
        <begin position="12"/>
        <end position="29"/>
    </location>
</feature>
<accession>A0A3B0BZX8</accession>
<dbReference type="AlphaFoldDB" id="A0A3B0BZX8"/>
<evidence type="ECO:0000256" key="1">
    <source>
        <dbReference type="SAM" id="Phobius"/>
    </source>
</evidence>
<proteinExistence type="predicted"/>